<evidence type="ECO:0000313" key="1">
    <source>
        <dbReference type="EMBL" id="MBP1890315.1"/>
    </source>
</evidence>
<sequence length="115" mass="13689">MKFKTEKNLRIINELMAFCYHFHSDDISVNIKTINNKSTIKINALIYNFPKRDYDNLIETLNIPRQHEVEQYYWQLGGESEFDCELSLVGMMVDTAKVKYDDNILYIELERIENS</sequence>
<dbReference type="RefSeq" id="WP_209797239.1">
    <property type="nucleotide sequence ID" value="NZ_JAGGJZ010000006.1"/>
</dbReference>
<gene>
    <name evidence="1" type="ORF">J2Z53_001910</name>
</gene>
<protein>
    <submittedName>
        <fullName evidence="1">Uncharacterized protein</fullName>
    </submittedName>
</protein>
<organism evidence="1 2">
    <name type="scientific">Clostridium moniliforme</name>
    <dbReference type="NCBI Taxonomy" id="39489"/>
    <lineage>
        <taxon>Bacteria</taxon>
        <taxon>Bacillati</taxon>
        <taxon>Bacillota</taxon>
        <taxon>Clostridia</taxon>
        <taxon>Eubacteriales</taxon>
        <taxon>Clostridiaceae</taxon>
        <taxon>Clostridium</taxon>
    </lineage>
</organism>
<proteinExistence type="predicted"/>
<reference evidence="1 2" key="1">
    <citation type="submission" date="2021-03" db="EMBL/GenBank/DDBJ databases">
        <title>Genomic Encyclopedia of Type Strains, Phase IV (KMG-IV): sequencing the most valuable type-strain genomes for metagenomic binning, comparative biology and taxonomic classification.</title>
        <authorList>
            <person name="Goeker M."/>
        </authorList>
    </citation>
    <scope>NUCLEOTIDE SEQUENCE [LARGE SCALE GENOMIC DNA]</scope>
    <source>
        <strain evidence="1 2">DSM 3984</strain>
    </source>
</reference>
<evidence type="ECO:0000313" key="2">
    <source>
        <dbReference type="Proteomes" id="UP000783390"/>
    </source>
</evidence>
<accession>A0ABS4F230</accession>
<keyword evidence="2" id="KW-1185">Reference proteome</keyword>
<name>A0ABS4F230_9CLOT</name>
<dbReference type="Proteomes" id="UP000783390">
    <property type="component" value="Unassembled WGS sequence"/>
</dbReference>
<dbReference type="EMBL" id="JAGGJZ010000006">
    <property type="protein sequence ID" value="MBP1890315.1"/>
    <property type="molecule type" value="Genomic_DNA"/>
</dbReference>
<comment type="caution">
    <text evidence="1">The sequence shown here is derived from an EMBL/GenBank/DDBJ whole genome shotgun (WGS) entry which is preliminary data.</text>
</comment>